<protein>
    <submittedName>
        <fullName evidence="1">Uncharacterized protein</fullName>
    </submittedName>
</protein>
<name>A0A1F8EC76_9BACT</name>
<organism evidence="1 2">
    <name type="scientific">Candidatus Yanofskybacteria bacterium RIFCSPHIGHO2_01_FULL_41_21</name>
    <dbReference type="NCBI Taxonomy" id="1802660"/>
    <lineage>
        <taxon>Bacteria</taxon>
        <taxon>Candidatus Yanofskyibacteriota</taxon>
    </lineage>
</organism>
<dbReference type="Proteomes" id="UP000178520">
    <property type="component" value="Unassembled WGS sequence"/>
</dbReference>
<evidence type="ECO:0000313" key="1">
    <source>
        <dbReference type="EMBL" id="OGM97718.1"/>
    </source>
</evidence>
<reference evidence="1 2" key="1">
    <citation type="journal article" date="2016" name="Nat. Commun.">
        <title>Thousands of microbial genomes shed light on interconnected biogeochemical processes in an aquifer system.</title>
        <authorList>
            <person name="Anantharaman K."/>
            <person name="Brown C.T."/>
            <person name="Hug L.A."/>
            <person name="Sharon I."/>
            <person name="Castelle C.J."/>
            <person name="Probst A.J."/>
            <person name="Thomas B.C."/>
            <person name="Singh A."/>
            <person name="Wilkins M.J."/>
            <person name="Karaoz U."/>
            <person name="Brodie E.L."/>
            <person name="Williams K.H."/>
            <person name="Hubbard S.S."/>
            <person name="Banfield J.F."/>
        </authorList>
    </citation>
    <scope>NUCLEOTIDE SEQUENCE [LARGE SCALE GENOMIC DNA]</scope>
</reference>
<dbReference type="AlphaFoldDB" id="A0A1F8EC76"/>
<accession>A0A1F8EC76</accession>
<comment type="caution">
    <text evidence="1">The sequence shown here is derived from an EMBL/GenBank/DDBJ whole genome shotgun (WGS) entry which is preliminary data.</text>
</comment>
<sequence>MVDFNLTPLHCPNKPNGEDDKACGQGPPVFNGFECGTCGFSQSEEYRQNHIRTQDAYVMAIQRLTEKYGLKRQETVF</sequence>
<evidence type="ECO:0000313" key="2">
    <source>
        <dbReference type="Proteomes" id="UP000178520"/>
    </source>
</evidence>
<gene>
    <name evidence="1" type="ORF">A2735_01085</name>
</gene>
<proteinExistence type="predicted"/>
<dbReference type="EMBL" id="MGJA01000009">
    <property type="protein sequence ID" value="OGM97718.1"/>
    <property type="molecule type" value="Genomic_DNA"/>
</dbReference>